<proteinExistence type="predicted"/>
<evidence type="ECO:0000313" key="2">
    <source>
        <dbReference type="Proteomes" id="UP001367771"/>
    </source>
</evidence>
<accession>A0ABU8H2P8</accession>
<gene>
    <name evidence="1" type="ORF">V8201_09135</name>
</gene>
<keyword evidence="2" id="KW-1185">Reference proteome</keyword>
<protein>
    <submittedName>
        <fullName evidence="1">Uncharacterized protein</fullName>
    </submittedName>
</protein>
<dbReference type="Proteomes" id="UP001367771">
    <property type="component" value="Unassembled WGS sequence"/>
</dbReference>
<dbReference type="EMBL" id="JBBBDM010000003">
    <property type="protein sequence ID" value="MEI5687238.1"/>
    <property type="molecule type" value="Genomic_DNA"/>
</dbReference>
<organism evidence="1 2">
    <name type="scientific">Sphingomonas kyungheensis</name>
    <dbReference type="NCBI Taxonomy" id="1069987"/>
    <lineage>
        <taxon>Bacteria</taxon>
        <taxon>Pseudomonadati</taxon>
        <taxon>Pseudomonadota</taxon>
        <taxon>Alphaproteobacteria</taxon>
        <taxon>Sphingomonadales</taxon>
        <taxon>Sphingomonadaceae</taxon>
        <taxon>Sphingomonas</taxon>
    </lineage>
</organism>
<sequence>MTVSPTDTIASLDIRIAALEAEAVEMRRELSVRVVEAEHGQAGAAEAVDRLEGIVTAIESRVATYRTARDEAAAGMAALTAEIAEANAAHARARLAGMAREARKQAAEVHRSIDLLVAAVQALRECTKALWEEADGPTRRAALGELPRLLTDMPMVTHERLAHGGVLASRSAAFDQSAPAPSLEAHLDIALREIAPRPGRPARKEA</sequence>
<evidence type="ECO:0000313" key="1">
    <source>
        <dbReference type="EMBL" id="MEI5687238.1"/>
    </source>
</evidence>
<comment type="caution">
    <text evidence="1">The sequence shown here is derived from an EMBL/GenBank/DDBJ whole genome shotgun (WGS) entry which is preliminary data.</text>
</comment>
<reference evidence="1 2" key="1">
    <citation type="journal article" date="2013" name="Int. J. Syst. Evol. Microbiol.">
        <title>Sphingomonas kyungheensis sp. nov., a bacterium with ginsenoside-converting activity isolated from soil of a ginseng field.</title>
        <authorList>
            <person name="Son H.M."/>
            <person name="Yang J.E."/>
            <person name="Park Y."/>
            <person name="Han C.K."/>
            <person name="Kim S.G."/>
            <person name="Kook M."/>
            <person name="Yi T.H."/>
        </authorList>
    </citation>
    <scope>NUCLEOTIDE SEQUENCE [LARGE SCALE GENOMIC DNA]</scope>
    <source>
        <strain evidence="1 2">LMG 26582</strain>
    </source>
</reference>
<name>A0ABU8H2P8_9SPHN</name>
<dbReference type="RefSeq" id="WP_336545092.1">
    <property type="nucleotide sequence ID" value="NZ_JBBBDM010000003.1"/>
</dbReference>